<feature type="transmembrane region" description="Helical" evidence="1">
    <location>
        <begin position="36"/>
        <end position="62"/>
    </location>
</feature>
<sequence length="212" mass="24138">MPSTRLRTLRLQQYHGHLRPRPPHSILIYHAGTGRIVFLVFWKITTIFICAFFCLVVAPNYIRSEDKSYLQAAGLAACGIVPLVYVAYTTAPFVTFIYLRLPPSARTSRQHLERFVRSGLPASTQLQVLTMGLAGRPRAALVSLADLKPVTERWGLVNYARDVSRLSAARKWHQYRPVAKFAVRAPNAKDVREAWIWDTVRPLLGKTQRQRT</sequence>
<reference evidence="2 3" key="1">
    <citation type="journal article" date="2018" name="Mol. Ecol.">
        <title>The obligate alkalophilic soda-lake fungus Sodiomyces alkalinus has shifted to a protein diet.</title>
        <authorList>
            <person name="Grum-Grzhimaylo A.A."/>
            <person name="Falkoski D.L."/>
            <person name="van den Heuvel J."/>
            <person name="Valero-Jimenez C.A."/>
            <person name="Min B."/>
            <person name="Choi I.G."/>
            <person name="Lipzen A."/>
            <person name="Daum C.G."/>
            <person name="Aanen D.K."/>
            <person name="Tsang A."/>
            <person name="Henrissat B."/>
            <person name="Bilanenko E.N."/>
            <person name="de Vries R.P."/>
            <person name="van Kan J.A.L."/>
            <person name="Grigoriev I.V."/>
            <person name="Debets A.J.M."/>
        </authorList>
    </citation>
    <scope>NUCLEOTIDE SEQUENCE [LARGE SCALE GENOMIC DNA]</scope>
    <source>
        <strain evidence="2 3">F11</strain>
    </source>
</reference>
<evidence type="ECO:0000256" key="1">
    <source>
        <dbReference type="SAM" id="Phobius"/>
    </source>
</evidence>
<organism evidence="2 3">
    <name type="scientific">Sodiomyces alkalinus (strain CBS 110278 / VKM F-3762 / F11)</name>
    <name type="common">Alkaliphilic filamentous fungus</name>
    <dbReference type="NCBI Taxonomy" id="1314773"/>
    <lineage>
        <taxon>Eukaryota</taxon>
        <taxon>Fungi</taxon>
        <taxon>Dikarya</taxon>
        <taxon>Ascomycota</taxon>
        <taxon>Pezizomycotina</taxon>
        <taxon>Sordariomycetes</taxon>
        <taxon>Hypocreomycetidae</taxon>
        <taxon>Glomerellales</taxon>
        <taxon>Plectosphaerellaceae</taxon>
        <taxon>Sodiomyces</taxon>
    </lineage>
</organism>
<evidence type="ECO:0000313" key="3">
    <source>
        <dbReference type="Proteomes" id="UP000272025"/>
    </source>
</evidence>
<evidence type="ECO:0000313" key="2">
    <source>
        <dbReference type="EMBL" id="ROT42330.1"/>
    </source>
</evidence>
<feature type="transmembrane region" description="Helical" evidence="1">
    <location>
        <begin position="74"/>
        <end position="99"/>
    </location>
</feature>
<keyword evidence="1" id="KW-1133">Transmembrane helix</keyword>
<protein>
    <submittedName>
        <fullName evidence="2">Uncharacterized protein</fullName>
    </submittedName>
</protein>
<dbReference type="AlphaFoldDB" id="A0A3N2Q6G3"/>
<dbReference type="Proteomes" id="UP000272025">
    <property type="component" value="Unassembled WGS sequence"/>
</dbReference>
<dbReference type="GeneID" id="39575157"/>
<accession>A0A3N2Q6G3</accession>
<dbReference type="EMBL" id="ML119051">
    <property type="protein sequence ID" value="ROT42330.1"/>
    <property type="molecule type" value="Genomic_DNA"/>
</dbReference>
<dbReference type="RefSeq" id="XP_028470136.1">
    <property type="nucleotide sequence ID" value="XM_028606679.1"/>
</dbReference>
<proteinExistence type="predicted"/>
<dbReference type="OrthoDB" id="2386090at2759"/>
<keyword evidence="1" id="KW-0472">Membrane</keyword>
<name>A0A3N2Q6G3_SODAK</name>
<keyword evidence="3" id="KW-1185">Reference proteome</keyword>
<keyword evidence="1" id="KW-0812">Transmembrane</keyword>
<gene>
    <name evidence="2" type="ORF">SODALDRAFT_12800</name>
</gene>